<dbReference type="Pfam" id="PF01571">
    <property type="entry name" value="GCV_T"/>
    <property type="match status" value="1"/>
</dbReference>
<name>A0ABR1BTW1_NECAM</name>
<dbReference type="InterPro" id="IPR013977">
    <property type="entry name" value="GcvT_C"/>
</dbReference>
<feature type="domain" description="FAD dependent oxidoreductase central" evidence="5">
    <location>
        <begin position="444"/>
        <end position="486"/>
    </location>
</feature>
<feature type="domain" description="GCVT N-terminal" evidence="3">
    <location>
        <begin position="487"/>
        <end position="749"/>
    </location>
</feature>
<dbReference type="SUPFAM" id="SSF101790">
    <property type="entry name" value="Aminomethyltransferase beta-barrel domain"/>
    <property type="match status" value="1"/>
</dbReference>
<dbReference type="InterPro" id="IPR029043">
    <property type="entry name" value="GcvT/YgfZ_C"/>
</dbReference>
<dbReference type="EMBL" id="JAVFWL010000001">
    <property type="protein sequence ID" value="KAK6729819.1"/>
    <property type="molecule type" value="Genomic_DNA"/>
</dbReference>
<sequence>MYMVVIPEDLLVCGLTEVDNNGRDVKLERGRPEPLYQLVAALDVVTCIRTKMISLTRVGHLKPSFMALATRRQSTQNVFAVIMGGGVAGSSVAYHLTKRNIKDVLLLEKEEVATPTGTSFHSPGLVSASHPANRYKPILAYSVELYSKLQEETGETINFERTGTLRLATNPTRLQEFKRYVARDYYKEGDACKTSLLSPEETAELAPIVDVKQVLGALYTTNDGMVSASGLNRALVAGAKAGGVQVVNSEPKSVRYDKEKGCWHVELANGMSVTTRNLLNAGGIWANDIARLSGHELPMVIAEHQYAYLTPNSPSLANIPAIIDHDSTFYVRKYGDSYIFGGFEPIEKVVFREDWFRKGVPKEGSRAIKPEFSRLEEAYNRACELVPSIRDAKVEAKAAVFSMTPDGYPLVGPFDKNYWLSTGFLDGVSSGGGIGRYLADWIVDGEPPLELFDTDASRYDRWATRQFILEKSRETYSMYYNWSYTNRLGARPTDRVSGVYGRLKRDKEGMLSTLTREYQMVANKCGVIDMSWKGKIEVKGEDSEALLDYAICTQVPPLGKIGSGLMLTRHGRMFAPLKIFHHDNTRSAFIILTEPERESRDIYWLRRAASEKKFNVQVNCVSEYLASLALVGPNSRQLLSELTKSNVSEEGFPQRSTRLMRLGTVAVVCARSSTSTGQLSFELFHNRADSAKLYQEIMRAGAPYGLVNFGQATLNMMRLEHGYKVWGRELTLDTNPFECGLGALVDFTKEEFIGRPAAIELSKQSYDRRLALLTFDPADNPQVPIEWSNLPFGNEVVRREGQEERIGQITSGSYSVRLHRPIAFAWIGTDVRPDERLTVDIGFERRLVGTTLESIPHIPIH</sequence>
<dbReference type="Gene3D" id="3.30.1360.120">
    <property type="entry name" value="Probable tRNA modification gtpase trme, domain 1"/>
    <property type="match status" value="1"/>
</dbReference>
<comment type="similarity">
    <text evidence="1">Belongs to the GcvT family.</text>
</comment>
<dbReference type="Pfam" id="PF08669">
    <property type="entry name" value="GCV_T_C"/>
    <property type="match status" value="1"/>
</dbReference>
<dbReference type="InterPro" id="IPR032503">
    <property type="entry name" value="FAO_M"/>
</dbReference>
<dbReference type="Gene3D" id="3.30.9.10">
    <property type="entry name" value="D-Amino Acid Oxidase, subunit A, domain 2"/>
    <property type="match status" value="1"/>
</dbReference>
<evidence type="ECO:0008006" key="8">
    <source>
        <dbReference type="Google" id="ProtNLM"/>
    </source>
</evidence>
<evidence type="ECO:0000259" key="5">
    <source>
        <dbReference type="Pfam" id="PF16350"/>
    </source>
</evidence>
<dbReference type="Gene3D" id="3.50.50.60">
    <property type="entry name" value="FAD/NAD(P)-binding domain"/>
    <property type="match status" value="1"/>
</dbReference>
<evidence type="ECO:0000259" key="2">
    <source>
        <dbReference type="Pfam" id="PF01266"/>
    </source>
</evidence>
<protein>
    <recommendedName>
        <fullName evidence="8">FAD dependent oxidoreductase</fullName>
    </recommendedName>
</protein>
<dbReference type="PANTHER" id="PTHR43757:SF2">
    <property type="entry name" value="AMINOMETHYLTRANSFERASE, MITOCHONDRIAL"/>
    <property type="match status" value="1"/>
</dbReference>
<dbReference type="Proteomes" id="UP001303046">
    <property type="component" value="Unassembled WGS sequence"/>
</dbReference>
<dbReference type="InterPro" id="IPR006222">
    <property type="entry name" value="GCVT_N"/>
</dbReference>
<gene>
    <name evidence="6" type="primary">Necator_chrI.g2839</name>
    <name evidence="6" type="ORF">RB195_006711</name>
</gene>
<comment type="caution">
    <text evidence="6">The sequence shown here is derived from an EMBL/GenBank/DDBJ whole genome shotgun (WGS) entry which is preliminary data.</text>
</comment>
<dbReference type="InterPro" id="IPR036188">
    <property type="entry name" value="FAD/NAD-bd_sf"/>
</dbReference>
<dbReference type="SUPFAM" id="SSF51905">
    <property type="entry name" value="FAD/NAD(P)-binding domain"/>
    <property type="match status" value="1"/>
</dbReference>
<feature type="domain" description="FAD dependent oxidoreductase" evidence="2">
    <location>
        <begin position="81"/>
        <end position="441"/>
    </location>
</feature>
<evidence type="ECO:0000259" key="4">
    <source>
        <dbReference type="Pfam" id="PF08669"/>
    </source>
</evidence>
<feature type="domain" description="Aminomethyltransferase C-terminal" evidence="4">
    <location>
        <begin position="790"/>
        <end position="845"/>
    </location>
</feature>
<evidence type="ECO:0000259" key="3">
    <source>
        <dbReference type="Pfam" id="PF01571"/>
    </source>
</evidence>
<reference evidence="6 7" key="1">
    <citation type="submission" date="2023-08" db="EMBL/GenBank/DDBJ databases">
        <title>A Necator americanus chromosomal reference genome.</title>
        <authorList>
            <person name="Ilik V."/>
            <person name="Petrzelkova K.J."/>
            <person name="Pardy F."/>
            <person name="Fuh T."/>
            <person name="Niatou-Singa F.S."/>
            <person name="Gouil Q."/>
            <person name="Baker L."/>
            <person name="Ritchie M.E."/>
            <person name="Jex A.R."/>
            <person name="Gazzola D."/>
            <person name="Li H."/>
            <person name="Toshio Fujiwara R."/>
            <person name="Zhan B."/>
            <person name="Aroian R.V."/>
            <person name="Pafco B."/>
            <person name="Schwarz E.M."/>
        </authorList>
    </citation>
    <scope>NUCLEOTIDE SEQUENCE [LARGE SCALE GENOMIC DNA]</scope>
    <source>
        <strain evidence="6 7">Aroian</strain>
        <tissue evidence="6">Whole animal</tissue>
    </source>
</reference>
<keyword evidence="7" id="KW-1185">Reference proteome</keyword>
<dbReference type="PANTHER" id="PTHR43757">
    <property type="entry name" value="AMINOMETHYLTRANSFERASE"/>
    <property type="match status" value="1"/>
</dbReference>
<evidence type="ECO:0000256" key="1">
    <source>
        <dbReference type="ARBA" id="ARBA00008609"/>
    </source>
</evidence>
<dbReference type="SUPFAM" id="SSF54373">
    <property type="entry name" value="FAD-linked reductases, C-terminal domain"/>
    <property type="match status" value="1"/>
</dbReference>
<evidence type="ECO:0000313" key="6">
    <source>
        <dbReference type="EMBL" id="KAK6729819.1"/>
    </source>
</evidence>
<dbReference type="SUPFAM" id="SSF103025">
    <property type="entry name" value="Folate-binding domain"/>
    <property type="match status" value="1"/>
</dbReference>
<dbReference type="Pfam" id="PF16350">
    <property type="entry name" value="FAO_M"/>
    <property type="match status" value="1"/>
</dbReference>
<dbReference type="InterPro" id="IPR028896">
    <property type="entry name" value="GcvT/YgfZ/DmdA"/>
</dbReference>
<proteinExistence type="inferred from homology"/>
<dbReference type="Gene3D" id="2.40.30.110">
    <property type="entry name" value="Aminomethyltransferase beta-barrel domains"/>
    <property type="match status" value="1"/>
</dbReference>
<organism evidence="6 7">
    <name type="scientific">Necator americanus</name>
    <name type="common">Human hookworm</name>
    <dbReference type="NCBI Taxonomy" id="51031"/>
    <lineage>
        <taxon>Eukaryota</taxon>
        <taxon>Metazoa</taxon>
        <taxon>Ecdysozoa</taxon>
        <taxon>Nematoda</taxon>
        <taxon>Chromadorea</taxon>
        <taxon>Rhabditida</taxon>
        <taxon>Rhabditina</taxon>
        <taxon>Rhabditomorpha</taxon>
        <taxon>Strongyloidea</taxon>
        <taxon>Ancylostomatidae</taxon>
        <taxon>Bunostominae</taxon>
        <taxon>Necator</taxon>
    </lineage>
</organism>
<dbReference type="Pfam" id="PF01266">
    <property type="entry name" value="DAO"/>
    <property type="match status" value="1"/>
</dbReference>
<evidence type="ECO:0000313" key="7">
    <source>
        <dbReference type="Proteomes" id="UP001303046"/>
    </source>
</evidence>
<dbReference type="InterPro" id="IPR006076">
    <property type="entry name" value="FAD-dep_OxRdtase"/>
</dbReference>
<dbReference type="InterPro" id="IPR027266">
    <property type="entry name" value="TrmE/GcvT-like"/>
</dbReference>
<dbReference type="Gene3D" id="3.30.70.1400">
    <property type="entry name" value="Aminomethyltransferase beta-barrel domains"/>
    <property type="match status" value="1"/>
</dbReference>
<accession>A0ABR1BTW1</accession>